<accession>A0A172PCW2</accession>
<dbReference type="GO" id="GO:0019028">
    <property type="term" value="C:viral capsid"/>
    <property type="evidence" value="ECO:0007669"/>
    <property type="project" value="UniProtKB-KW"/>
</dbReference>
<keyword evidence="3" id="KW-0946">Virion</keyword>
<protein>
    <submittedName>
        <fullName evidence="4">VP6</fullName>
    </submittedName>
</protein>
<name>A0A172PCW2_GCRV</name>
<dbReference type="InterPro" id="IPR004317">
    <property type="entry name" value="Sigma_1_2_reovir"/>
</dbReference>
<evidence type="ECO:0000256" key="2">
    <source>
        <dbReference type="ARBA" id="ARBA00022561"/>
    </source>
</evidence>
<keyword evidence="2" id="KW-0167">Capsid protein</keyword>
<dbReference type="Proteomes" id="UP000157877">
    <property type="component" value="Genome"/>
</dbReference>
<evidence type="ECO:0000256" key="1">
    <source>
        <dbReference type="ARBA" id="ARBA00004328"/>
    </source>
</evidence>
<dbReference type="EMBL" id="KU254574">
    <property type="protein sequence ID" value="AND67149.1"/>
    <property type="molecule type" value="Genomic_RNA"/>
</dbReference>
<reference evidence="4 5" key="1">
    <citation type="journal article" date="2016" name="Fish Shellfish Immunol.">
        <title>Immunogenicity of a cell culture-derived inactivated vaccine against a common virulent isolate of grass carp reovirus.</title>
        <authorList>
            <person name="Zeng W."/>
            <person name="Wang Q."/>
            <person name="Li X."/>
            <person name="Wang Y."/>
            <person name="Zhao C."/>
            <person name="Li Y."/>
            <person name="Shi C."/>
            <person name="Song X."/>
            <person name="Huang Q."/>
            <person name="Wu S."/>
        </authorList>
    </citation>
    <scope>NUCLEOTIDE SEQUENCE [LARGE SCALE GENOMIC DNA]</scope>
</reference>
<evidence type="ECO:0000313" key="4">
    <source>
        <dbReference type="EMBL" id="AND67149.1"/>
    </source>
</evidence>
<sequence>MERSTYNICTPGFFGANVPPFKTIDIQRSTTGGNTLWNARGHDAFRTYPKVVSHEKDFPLIYTEQFTFNLLIGAFLQQPLLQNSIDRQWRGMIWTSDRLSSLRIAPPNSRAADPPRAYRTLDLANYPLWGTAPAALQTLWMDSCLMTLESLSARGPFLYLRHPQARPDGNVLRALQQHISKPMEAIVSEAYQSIAMGPLTLQDGYYRALSVITLIYLASLTGRLGPDRTYYGFYVQFPKKRKFEDLGYFAYNADGRNVAVLQSINAYIYCASPDWQYSCALYYLHVLSALSLSWTDPVGMIDGFSCVNQFTDVPGWSATNRALHTHSFNWFNLLEDAIDTLVARRYWTNAEGQAIRQEWTAARDRWRVIMDATRDEDDLVVFRTPDDCRRRLKPYGDNNWTRAYDTADVVRVLDRLFP</sequence>
<dbReference type="SMR" id="A0A172PCW2"/>
<evidence type="ECO:0000256" key="3">
    <source>
        <dbReference type="ARBA" id="ARBA00022844"/>
    </source>
</evidence>
<evidence type="ECO:0000313" key="5">
    <source>
        <dbReference type="Proteomes" id="UP000157877"/>
    </source>
</evidence>
<dbReference type="Pfam" id="PF03084">
    <property type="entry name" value="Sigma_1_2"/>
    <property type="match status" value="1"/>
</dbReference>
<organism evidence="4 5">
    <name type="scientific">Grass carp reovirus</name>
    <name type="common">GCRV</name>
    <dbReference type="NCBI Taxonomy" id="128987"/>
    <lineage>
        <taxon>Viruses</taxon>
        <taxon>Riboviria</taxon>
        <taxon>Orthornavirae</taxon>
        <taxon>Duplornaviricota</taxon>
        <taxon>Resentoviricetes</taxon>
        <taxon>Reovirales</taxon>
        <taxon>Spinareoviridae</taxon>
        <taxon>Aquareovirus</taxon>
        <taxon>Aquareovirus ctenopharyngodontis</taxon>
    </lineage>
</organism>
<comment type="subcellular location">
    <subcellularLocation>
        <location evidence="1">Virion</location>
    </subcellularLocation>
</comment>
<proteinExistence type="predicted"/>